<feature type="transmembrane region" description="Helical" evidence="3">
    <location>
        <begin position="6"/>
        <end position="27"/>
    </location>
</feature>
<keyword evidence="6" id="KW-1185">Reference proteome</keyword>
<comment type="caution">
    <text evidence="5">The sequence shown here is derived from an EMBL/GenBank/DDBJ whole genome shotgun (WGS) entry which is preliminary data.</text>
</comment>
<evidence type="ECO:0000256" key="3">
    <source>
        <dbReference type="SAM" id="Phobius"/>
    </source>
</evidence>
<feature type="domain" description="Subtilisin-like protease fibronectin type-III" evidence="4">
    <location>
        <begin position="345"/>
        <end position="443"/>
    </location>
</feature>
<dbReference type="InterPro" id="IPR045051">
    <property type="entry name" value="SBT"/>
</dbReference>
<dbReference type="Proteomes" id="UP000233551">
    <property type="component" value="Unassembled WGS sequence"/>
</dbReference>
<reference evidence="5 6" key="1">
    <citation type="submission" date="2017-11" db="EMBL/GenBank/DDBJ databases">
        <title>De-novo sequencing of pomegranate (Punica granatum L.) genome.</title>
        <authorList>
            <person name="Akparov Z."/>
            <person name="Amiraslanov A."/>
            <person name="Hajiyeva S."/>
            <person name="Abbasov M."/>
            <person name="Kaur K."/>
            <person name="Hamwieh A."/>
            <person name="Solovyev V."/>
            <person name="Salamov A."/>
            <person name="Braich B."/>
            <person name="Kosarev P."/>
            <person name="Mahmoud A."/>
            <person name="Hajiyev E."/>
            <person name="Babayeva S."/>
            <person name="Izzatullayeva V."/>
            <person name="Mammadov A."/>
            <person name="Mammadov A."/>
            <person name="Sharifova S."/>
            <person name="Ojaghi J."/>
            <person name="Eynullazada K."/>
            <person name="Bayramov B."/>
            <person name="Abdulazimova A."/>
            <person name="Shahmuradov I."/>
        </authorList>
    </citation>
    <scope>NUCLEOTIDE SEQUENCE [LARGE SCALE GENOMIC DNA]</scope>
    <source>
        <strain evidence="6">cv. AG2017</strain>
        <tissue evidence="5">Leaf</tissue>
    </source>
</reference>
<keyword evidence="3" id="KW-0812">Transmembrane</keyword>
<keyword evidence="3" id="KW-0472">Membrane</keyword>
<evidence type="ECO:0000313" key="6">
    <source>
        <dbReference type="Proteomes" id="UP000233551"/>
    </source>
</evidence>
<accession>A0A2I0IXG6</accession>
<sequence length="447" mass="48416">MTEDGFFHVSCILAIVFLSINSIVCSVQGDDRKARTEYSQRFLYHVQTTKSWDYIGAWRVTLLLESSIPALILIRNPSATKALGPLLKNGRAPAVAAPTSLATRHCIEFIPIRSDLNNSAVMFGKQVSSSCDEALVRACKAGCLDMWKVYGKIVICEGYWWPPDAAVCNASRIILKTKYPDTAQILPLPAMALDNSTFEKLVSYLSSMRDPQGRILTSEAVPNPDSPVTASFSSRGPNVITPDIMKPDISGPGIGILAAFPPRASPSEPVGDDMSVKFNIQSETSMVSPMVAGQINPAKAVDPGLVYEITKADYVNLLCSSGFDIRRIDSNSTCPKGAKNITQAELNYPSLTFKAPVSKPFKLALDRTIMNVGPPSSTYKAKAVSSSNINITVVPVVIFFKSISEKKTFTIEISSSGLRSGTQLSEEVVFSDGVHSVRSPTIVYVTE</sequence>
<dbReference type="Gene3D" id="3.40.50.200">
    <property type="entry name" value="Peptidase S8/S53 domain"/>
    <property type="match status" value="1"/>
</dbReference>
<evidence type="ECO:0000256" key="1">
    <source>
        <dbReference type="ARBA" id="ARBA00011073"/>
    </source>
</evidence>
<gene>
    <name evidence="5" type="ORF">CRG98_030914</name>
</gene>
<proteinExistence type="inferred from homology"/>
<keyword evidence="2" id="KW-0732">Signal</keyword>
<dbReference type="EMBL" id="PGOL01002351">
    <property type="protein sequence ID" value="PKI48697.1"/>
    <property type="molecule type" value="Genomic_DNA"/>
</dbReference>
<dbReference type="SUPFAM" id="SSF52743">
    <property type="entry name" value="Subtilisin-like"/>
    <property type="match status" value="1"/>
</dbReference>
<dbReference type="Gene3D" id="2.60.40.2310">
    <property type="match status" value="1"/>
</dbReference>
<keyword evidence="3" id="KW-1133">Transmembrane helix</keyword>
<organism evidence="5 6">
    <name type="scientific">Punica granatum</name>
    <name type="common">Pomegranate</name>
    <dbReference type="NCBI Taxonomy" id="22663"/>
    <lineage>
        <taxon>Eukaryota</taxon>
        <taxon>Viridiplantae</taxon>
        <taxon>Streptophyta</taxon>
        <taxon>Embryophyta</taxon>
        <taxon>Tracheophyta</taxon>
        <taxon>Spermatophyta</taxon>
        <taxon>Magnoliopsida</taxon>
        <taxon>eudicotyledons</taxon>
        <taxon>Gunneridae</taxon>
        <taxon>Pentapetalae</taxon>
        <taxon>rosids</taxon>
        <taxon>malvids</taxon>
        <taxon>Myrtales</taxon>
        <taxon>Lythraceae</taxon>
        <taxon>Punica</taxon>
    </lineage>
</organism>
<dbReference type="Pfam" id="PF17766">
    <property type="entry name" value="fn3_6"/>
    <property type="match status" value="1"/>
</dbReference>
<dbReference type="GO" id="GO:0004252">
    <property type="term" value="F:serine-type endopeptidase activity"/>
    <property type="evidence" value="ECO:0007669"/>
    <property type="project" value="InterPro"/>
</dbReference>
<dbReference type="InterPro" id="IPR041469">
    <property type="entry name" value="Subtilisin-like_FN3"/>
</dbReference>
<dbReference type="AlphaFoldDB" id="A0A2I0IXG6"/>
<evidence type="ECO:0000313" key="5">
    <source>
        <dbReference type="EMBL" id="PKI48697.1"/>
    </source>
</evidence>
<protein>
    <recommendedName>
        <fullName evidence="4">Subtilisin-like protease fibronectin type-III domain-containing protein</fullName>
    </recommendedName>
</protein>
<evidence type="ECO:0000259" key="4">
    <source>
        <dbReference type="Pfam" id="PF17766"/>
    </source>
</evidence>
<evidence type="ECO:0000256" key="2">
    <source>
        <dbReference type="ARBA" id="ARBA00022729"/>
    </source>
</evidence>
<name>A0A2I0IXG6_PUNGR</name>
<dbReference type="PANTHER" id="PTHR10795">
    <property type="entry name" value="PROPROTEIN CONVERTASE SUBTILISIN/KEXIN"/>
    <property type="match status" value="1"/>
</dbReference>
<dbReference type="GO" id="GO:0006508">
    <property type="term" value="P:proteolysis"/>
    <property type="evidence" value="ECO:0007669"/>
    <property type="project" value="InterPro"/>
</dbReference>
<comment type="similarity">
    <text evidence="1">Belongs to the peptidase S8 family.</text>
</comment>
<dbReference type="InterPro" id="IPR036852">
    <property type="entry name" value="Peptidase_S8/S53_dom_sf"/>
</dbReference>
<dbReference type="STRING" id="22663.A0A2I0IXG6"/>